<gene>
    <name evidence="2" type="ORF">AB675_2961</name>
</gene>
<accession>A0A0N0NJD3</accession>
<dbReference type="SUPFAM" id="SSF54695">
    <property type="entry name" value="POZ domain"/>
    <property type="match status" value="1"/>
</dbReference>
<evidence type="ECO:0000313" key="2">
    <source>
        <dbReference type="EMBL" id="KPI36489.1"/>
    </source>
</evidence>
<evidence type="ECO:0000259" key="1">
    <source>
        <dbReference type="PROSITE" id="PS50097"/>
    </source>
</evidence>
<dbReference type="OrthoDB" id="5275938at2759"/>
<dbReference type="CDD" id="cd18186">
    <property type="entry name" value="BTB_POZ_ZBTB_KLHL-like"/>
    <property type="match status" value="1"/>
</dbReference>
<feature type="domain" description="BTB" evidence="1">
    <location>
        <begin position="25"/>
        <end position="101"/>
    </location>
</feature>
<dbReference type="AlphaFoldDB" id="A0A0N0NJD3"/>
<dbReference type="PROSITE" id="PS50097">
    <property type="entry name" value="BTB"/>
    <property type="match status" value="1"/>
</dbReference>
<dbReference type="GeneID" id="28734854"/>
<dbReference type="InterPro" id="IPR011333">
    <property type="entry name" value="SKP1/BTB/POZ_sf"/>
</dbReference>
<sequence>MDAAQDPKPEMQSSTVLDIVQDPKGDMVIKVGGGADAQKIRVHKFALRIASPVFRVMLGPSFSESTRALNEDDPLVLEEDHAEAFTTMCRILHHQPVHTAIAQALIVEMAVISDKYDCAAIVMQHVTTRKYVSTIGWSGFDAVTPSPSGLGNLLCVAYLAEDHYLLWKTSQYVLTHTSAAVLQHDVRLDNIVPAELLDSISALRKSETVDIFECVMKAATTALLPGTGPGPGSKPLCPRAREIIGTFCLELPFASTTEMVALSQKKSLLQICILFKDLGKNAYDEGGACTYYHQGYPVNCQNCSSWATRLDLNGVIQKAVKQKRDAIPGLCLACYKAHGHFVRSDCEHDEGGQPGDS</sequence>
<proteinExistence type="predicted"/>
<reference evidence="2 3" key="1">
    <citation type="submission" date="2015-06" db="EMBL/GenBank/DDBJ databases">
        <title>Draft genome of the ant-associated black yeast Phialophora attae CBS 131958.</title>
        <authorList>
            <person name="Moreno L.F."/>
            <person name="Stielow B.J."/>
            <person name="de Hoog S."/>
            <person name="Vicente V.A."/>
            <person name="Weiss V.A."/>
            <person name="de Vries M."/>
            <person name="Cruz L.M."/>
            <person name="Souza E.M."/>
        </authorList>
    </citation>
    <scope>NUCLEOTIDE SEQUENCE [LARGE SCALE GENOMIC DNA]</scope>
    <source>
        <strain evidence="2 3">CBS 131958</strain>
    </source>
</reference>
<dbReference type="EMBL" id="LFJN01000031">
    <property type="protein sequence ID" value="KPI36489.1"/>
    <property type="molecule type" value="Genomic_DNA"/>
</dbReference>
<dbReference type="STRING" id="1664694.A0A0N0NJD3"/>
<dbReference type="Pfam" id="PF00651">
    <property type="entry name" value="BTB"/>
    <property type="match status" value="1"/>
</dbReference>
<comment type="caution">
    <text evidence="2">The sequence shown here is derived from an EMBL/GenBank/DDBJ whole genome shotgun (WGS) entry which is preliminary data.</text>
</comment>
<keyword evidence="3" id="KW-1185">Reference proteome</keyword>
<dbReference type="InterPro" id="IPR000210">
    <property type="entry name" value="BTB/POZ_dom"/>
</dbReference>
<organism evidence="2 3">
    <name type="scientific">Cyphellophora attinorum</name>
    <dbReference type="NCBI Taxonomy" id="1664694"/>
    <lineage>
        <taxon>Eukaryota</taxon>
        <taxon>Fungi</taxon>
        <taxon>Dikarya</taxon>
        <taxon>Ascomycota</taxon>
        <taxon>Pezizomycotina</taxon>
        <taxon>Eurotiomycetes</taxon>
        <taxon>Chaetothyriomycetidae</taxon>
        <taxon>Chaetothyriales</taxon>
        <taxon>Cyphellophoraceae</taxon>
        <taxon>Cyphellophora</taxon>
    </lineage>
</organism>
<protein>
    <recommendedName>
        <fullName evidence="1">BTB domain-containing protein</fullName>
    </recommendedName>
</protein>
<name>A0A0N0NJD3_9EURO</name>
<dbReference type="RefSeq" id="XP_017996452.1">
    <property type="nucleotide sequence ID" value="XM_018142974.1"/>
</dbReference>
<dbReference type="Gene3D" id="3.30.710.10">
    <property type="entry name" value="Potassium Channel Kv1.1, Chain A"/>
    <property type="match status" value="1"/>
</dbReference>
<dbReference type="VEuPathDB" id="FungiDB:AB675_2961"/>
<dbReference type="Proteomes" id="UP000038010">
    <property type="component" value="Unassembled WGS sequence"/>
</dbReference>
<evidence type="ECO:0000313" key="3">
    <source>
        <dbReference type="Proteomes" id="UP000038010"/>
    </source>
</evidence>